<dbReference type="EMBL" id="CP029803">
    <property type="protein sequence ID" value="AWT59307.1"/>
    <property type="molecule type" value="Genomic_DNA"/>
</dbReference>
<dbReference type="InterPro" id="IPR008775">
    <property type="entry name" value="Phytyl_CoA_dOase-like"/>
</dbReference>
<dbReference type="SUPFAM" id="SSF51197">
    <property type="entry name" value="Clavaminate synthase-like"/>
    <property type="match status" value="1"/>
</dbReference>
<sequence>MNSSVSENQLSKLIEDGFCIFKNILDDAMLRRLDEAANRLLALEDNEHFKTQKSTGSLIPVHKDSLFAELVVWPKAIEAIRSMGFNRPVFSTGFVISKPPYSPPLFWHQDWWGWNEPVSYKKFPQQVFLMYYLVNTRPENGCLRLIPGSHLKHHPLHEATPEAHTTKLIKVANPDHPAFQKAEGEVNVCVQAGDVVIGDSRILHSAHPNNTNQRRTVITLWYLPLFHELPDSIRSFLARKKLRKGWSTEARKILQPFDPIYTGSILDSETEWNKIPGPALKQR</sequence>
<reference evidence="1 2" key="1">
    <citation type="submission" date="2018-06" db="EMBL/GenBank/DDBJ databases">
        <title>Draft Genome Sequence of a Novel Marine Bacterium Related to the Verrucomicrobia.</title>
        <authorList>
            <person name="Vosseberg J."/>
            <person name="Martijn J."/>
            <person name="Ettema T.J.G."/>
        </authorList>
    </citation>
    <scope>NUCLEOTIDE SEQUENCE [LARGE SCALE GENOMIC DNA]</scope>
    <source>
        <strain evidence="1">TARA_B100001123</strain>
    </source>
</reference>
<dbReference type="GO" id="GO:0016706">
    <property type="term" value="F:2-oxoglutarate-dependent dioxygenase activity"/>
    <property type="evidence" value="ECO:0007669"/>
    <property type="project" value="UniProtKB-ARBA"/>
</dbReference>
<accession>A0A2Z4AH48</accession>
<dbReference type="GO" id="GO:0005506">
    <property type="term" value="F:iron ion binding"/>
    <property type="evidence" value="ECO:0007669"/>
    <property type="project" value="UniProtKB-ARBA"/>
</dbReference>
<gene>
    <name evidence="1" type="ORF">DF168_00492</name>
</gene>
<dbReference type="PANTHER" id="PTHR20883">
    <property type="entry name" value="PHYTANOYL-COA DIOXYGENASE DOMAIN CONTAINING 1"/>
    <property type="match status" value="1"/>
</dbReference>
<evidence type="ECO:0000313" key="2">
    <source>
        <dbReference type="Proteomes" id="UP000247465"/>
    </source>
</evidence>
<dbReference type="Pfam" id="PF05721">
    <property type="entry name" value="PhyH"/>
    <property type="match status" value="1"/>
</dbReference>
<name>A0A2Z4AH48_9BACT</name>
<dbReference type="KEGG" id="mtar:DF168_00492"/>
<dbReference type="AlphaFoldDB" id="A0A2Z4AH48"/>
<dbReference type="Proteomes" id="UP000247465">
    <property type="component" value="Chromosome"/>
</dbReference>
<proteinExistence type="predicted"/>
<organism evidence="1 2">
    <name type="scientific">Candidatus Moanibacter tarae</name>
    <dbReference type="NCBI Taxonomy" id="2200854"/>
    <lineage>
        <taxon>Bacteria</taxon>
        <taxon>Pseudomonadati</taxon>
        <taxon>Verrucomicrobiota</taxon>
        <taxon>Opitutia</taxon>
        <taxon>Puniceicoccales</taxon>
        <taxon>Puniceicoccales incertae sedis</taxon>
        <taxon>Candidatus Moanibacter</taxon>
    </lineage>
</organism>
<dbReference type="Gene3D" id="2.60.120.620">
    <property type="entry name" value="q2cbj1_9rhob like domain"/>
    <property type="match status" value="1"/>
</dbReference>
<evidence type="ECO:0008006" key="3">
    <source>
        <dbReference type="Google" id="ProtNLM"/>
    </source>
</evidence>
<protein>
    <recommendedName>
        <fullName evidence="3">Ectoine dioxygenase</fullName>
    </recommendedName>
</protein>
<evidence type="ECO:0000313" key="1">
    <source>
        <dbReference type="EMBL" id="AWT59307.1"/>
    </source>
</evidence>
<dbReference type="PANTHER" id="PTHR20883:SF46">
    <property type="entry name" value="PHYTANOYL-COA HYDROXYLASE"/>
    <property type="match status" value="1"/>
</dbReference>